<keyword evidence="2" id="KW-0472">Membrane</keyword>
<dbReference type="SMR" id="A0A482WMH1"/>
<dbReference type="EMBL" id="QKKF02031779">
    <property type="protein sequence ID" value="RZF34381.1"/>
    <property type="molecule type" value="Genomic_DNA"/>
</dbReference>
<dbReference type="PRINTS" id="PR00081">
    <property type="entry name" value="GDHRDH"/>
</dbReference>
<dbReference type="GO" id="GO:0016491">
    <property type="term" value="F:oxidoreductase activity"/>
    <property type="evidence" value="ECO:0007669"/>
    <property type="project" value="UniProtKB-KW"/>
</dbReference>
<reference evidence="3 4" key="1">
    <citation type="journal article" date="2017" name="Gigascience">
        <title>Genome sequence of the small brown planthopper, Laodelphax striatellus.</title>
        <authorList>
            <person name="Zhu J."/>
            <person name="Jiang F."/>
            <person name="Wang X."/>
            <person name="Yang P."/>
            <person name="Bao Y."/>
            <person name="Zhao W."/>
            <person name="Wang W."/>
            <person name="Lu H."/>
            <person name="Wang Q."/>
            <person name="Cui N."/>
            <person name="Li J."/>
            <person name="Chen X."/>
            <person name="Luo L."/>
            <person name="Yu J."/>
            <person name="Kang L."/>
            <person name="Cui F."/>
        </authorList>
    </citation>
    <scope>NUCLEOTIDE SEQUENCE [LARGE SCALE GENOMIC DNA]</scope>
    <source>
        <strain evidence="3">Lst14</strain>
    </source>
</reference>
<keyword evidence="4" id="KW-1185">Reference proteome</keyword>
<organism evidence="3 4">
    <name type="scientific">Laodelphax striatellus</name>
    <name type="common">Small brown planthopper</name>
    <name type="synonym">Delphax striatella</name>
    <dbReference type="NCBI Taxonomy" id="195883"/>
    <lineage>
        <taxon>Eukaryota</taxon>
        <taxon>Metazoa</taxon>
        <taxon>Ecdysozoa</taxon>
        <taxon>Arthropoda</taxon>
        <taxon>Hexapoda</taxon>
        <taxon>Insecta</taxon>
        <taxon>Pterygota</taxon>
        <taxon>Neoptera</taxon>
        <taxon>Paraneoptera</taxon>
        <taxon>Hemiptera</taxon>
        <taxon>Auchenorrhyncha</taxon>
        <taxon>Fulgoroidea</taxon>
        <taxon>Delphacidae</taxon>
        <taxon>Criomorphinae</taxon>
        <taxon>Laodelphax</taxon>
    </lineage>
</organism>
<keyword evidence="2" id="KW-1133">Transmembrane helix</keyword>
<dbReference type="Proteomes" id="UP000291343">
    <property type="component" value="Unassembled WGS sequence"/>
</dbReference>
<comment type="caution">
    <text evidence="3">The sequence shown here is derived from an EMBL/GenBank/DDBJ whole genome shotgun (WGS) entry which is preliminary data.</text>
</comment>
<sequence length="336" mass="37277">MIIMSSWSPELGLKVYGLAASALIGALLFLILLIRLFTYFTLGVCKSQKKMNGKVVIVTGANSGIGKETAMDMARRGARVIMACRNLESGSKVRSQIILETKNPNVILMKLDLSNLNSVREFAAEVNQSEKRLDVLIHNAGMANTFSKQTTMDGLEITMATNQYGPFLLTHLLIDLLKKTAPSRIVIVASELYRFAKLNLDNPNPVNTLPAYLYYVSKYANIMFTLELARRLKGTGVTANCIHPGMIDSGIWRNVPFPLNLPLKLIVKGFFKSPKEGAQTTIYCAVSEEVEGISGKYFLDCKENGLSEGIQDMAKNKKYWEICEELVHLKATDPKI</sequence>
<dbReference type="STRING" id="195883.A0A482WMH1"/>
<dbReference type="OrthoDB" id="191139at2759"/>
<evidence type="ECO:0000313" key="3">
    <source>
        <dbReference type="EMBL" id="RZF34381.1"/>
    </source>
</evidence>
<gene>
    <name evidence="3" type="ORF">LSTR_LSTR008920</name>
</gene>
<keyword evidence="1" id="KW-0560">Oxidoreductase</keyword>
<evidence type="ECO:0008006" key="5">
    <source>
        <dbReference type="Google" id="ProtNLM"/>
    </source>
</evidence>
<dbReference type="AlphaFoldDB" id="A0A482WMH1"/>
<dbReference type="SUPFAM" id="SSF51735">
    <property type="entry name" value="NAD(P)-binding Rossmann-fold domains"/>
    <property type="match status" value="1"/>
</dbReference>
<dbReference type="InterPro" id="IPR002347">
    <property type="entry name" value="SDR_fam"/>
</dbReference>
<dbReference type="PANTHER" id="PTHR43157:SF66">
    <property type="entry name" value="WW DOMAIN-CONTAINING OXIDOREDUCTASE-LIKE PROTEIN"/>
    <property type="match status" value="1"/>
</dbReference>
<evidence type="ECO:0000256" key="2">
    <source>
        <dbReference type="SAM" id="Phobius"/>
    </source>
</evidence>
<protein>
    <recommendedName>
        <fullName evidence="5">Retinol dehydrogenase 14</fullName>
    </recommendedName>
</protein>
<keyword evidence="2" id="KW-0812">Transmembrane</keyword>
<dbReference type="InterPro" id="IPR036291">
    <property type="entry name" value="NAD(P)-bd_dom_sf"/>
</dbReference>
<dbReference type="InParanoid" id="A0A482WMH1"/>
<name>A0A482WMH1_LAOST</name>
<dbReference type="Pfam" id="PF00106">
    <property type="entry name" value="adh_short"/>
    <property type="match status" value="1"/>
</dbReference>
<dbReference type="CDD" id="cd05327">
    <property type="entry name" value="retinol-DH_like_SDR_c_like"/>
    <property type="match status" value="1"/>
</dbReference>
<dbReference type="FunCoup" id="A0A482WMH1">
    <property type="interactions" value="47"/>
</dbReference>
<evidence type="ECO:0000313" key="4">
    <source>
        <dbReference type="Proteomes" id="UP000291343"/>
    </source>
</evidence>
<proteinExistence type="predicted"/>
<feature type="transmembrane region" description="Helical" evidence="2">
    <location>
        <begin position="15"/>
        <end position="42"/>
    </location>
</feature>
<dbReference type="Gene3D" id="3.40.50.720">
    <property type="entry name" value="NAD(P)-binding Rossmann-like Domain"/>
    <property type="match status" value="1"/>
</dbReference>
<accession>A0A482WMH1</accession>
<dbReference type="PANTHER" id="PTHR43157">
    <property type="entry name" value="PHOSPHATIDYLINOSITOL-GLYCAN BIOSYNTHESIS CLASS F PROTEIN-RELATED"/>
    <property type="match status" value="1"/>
</dbReference>
<evidence type="ECO:0000256" key="1">
    <source>
        <dbReference type="ARBA" id="ARBA00023002"/>
    </source>
</evidence>